<feature type="domain" description="DUF4842" evidence="2">
    <location>
        <begin position="476"/>
        <end position="708"/>
    </location>
</feature>
<evidence type="ECO:0000256" key="1">
    <source>
        <dbReference type="SAM" id="SignalP"/>
    </source>
</evidence>
<feature type="signal peptide" evidence="1">
    <location>
        <begin position="1"/>
        <end position="22"/>
    </location>
</feature>
<dbReference type="NCBIfam" id="TIGR04456">
    <property type="entry name" value="LruC_dom"/>
    <property type="match status" value="1"/>
</dbReference>
<gene>
    <name evidence="5" type="ORF">C9I94_03960</name>
</gene>
<dbReference type="EMBL" id="PYLZ01000001">
    <property type="protein sequence ID" value="PSW27135.1"/>
    <property type="molecule type" value="Genomic_DNA"/>
</dbReference>
<dbReference type="Pfam" id="PF16130">
    <property type="entry name" value="DUF4842"/>
    <property type="match status" value="1"/>
</dbReference>
<dbReference type="Pfam" id="PF20009">
    <property type="entry name" value="GEVED"/>
    <property type="match status" value="1"/>
</dbReference>
<evidence type="ECO:0000313" key="5">
    <source>
        <dbReference type="EMBL" id="PSW27135.1"/>
    </source>
</evidence>
<reference evidence="5 6" key="1">
    <citation type="submission" date="2018-01" db="EMBL/GenBank/DDBJ databases">
        <title>Whole genome sequencing of Histamine producing bacteria.</title>
        <authorList>
            <person name="Butler K."/>
        </authorList>
    </citation>
    <scope>NUCLEOTIDE SEQUENCE [LARGE SCALE GENOMIC DNA]</scope>
    <source>
        <strain evidence="5 6">DSM 24669</strain>
    </source>
</reference>
<dbReference type="RefSeq" id="WP_048897248.1">
    <property type="nucleotide sequence ID" value="NZ_AP024852.1"/>
</dbReference>
<dbReference type="Proteomes" id="UP000240481">
    <property type="component" value="Unassembled WGS sequence"/>
</dbReference>
<organism evidence="5 6">
    <name type="scientific">Photobacterium swingsii</name>
    <dbReference type="NCBI Taxonomy" id="680026"/>
    <lineage>
        <taxon>Bacteria</taxon>
        <taxon>Pseudomonadati</taxon>
        <taxon>Pseudomonadota</taxon>
        <taxon>Gammaproteobacteria</taxon>
        <taxon>Vibrionales</taxon>
        <taxon>Vibrionaceae</taxon>
        <taxon>Photobacterium</taxon>
    </lineage>
</organism>
<comment type="caution">
    <text evidence="5">The sequence shown here is derived from an EMBL/GenBank/DDBJ whole genome shotgun (WGS) entry which is preliminary data.</text>
</comment>
<dbReference type="InterPro" id="IPR032295">
    <property type="entry name" value="DUF4842"/>
</dbReference>
<dbReference type="OrthoDB" id="1204817at2"/>
<feature type="domain" description="GEVED" evidence="3">
    <location>
        <begin position="350"/>
        <end position="425"/>
    </location>
</feature>
<evidence type="ECO:0000259" key="4">
    <source>
        <dbReference type="Pfam" id="PF21959"/>
    </source>
</evidence>
<feature type="chain" id="PRO_5030009302" evidence="1">
    <location>
        <begin position="23"/>
        <end position="720"/>
    </location>
</feature>
<keyword evidence="6" id="KW-1185">Reference proteome</keyword>
<name>A0A0J8Y494_9GAMM</name>
<proteinExistence type="predicted"/>
<keyword evidence="1" id="KW-0732">Signal</keyword>
<accession>A0A0J8Y494</accession>
<dbReference type="SUPFAM" id="SSF63825">
    <property type="entry name" value="YWTD domain"/>
    <property type="match status" value="1"/>
</dbReference>
<dbReference type="AlphaFoldDB" id="A0A0J8Y494"/>
<evidence type="ECO:0000259" key="2">
    <source>
        <dbReference type="Pfam" id="PF16130"/>
    </source>
</evidence>
<evidence type="ECO:0000313" key="6">
    <source>
        <dbReference type="Proteomes" id="UP000240481"/>
    </source>
</evidence>
<dbReference type="Pfam" id="PF21959">
    <property type="entry name" value="DUF6923"/>
    <property type="match status" value="1"/>
</dbReference>
<dbReference type="InterPro" id="IPR054215">
    <property type="entry name" value="DUF6923"/>
</dbReference>
<feature type="domain" description="DUF6923" evidence="4">
    <location>
        <begin position="37"/>
        <end position="260"/>
    </location>
</feature>
<sequence length="720" mass="77871">MKTPLIPFVIASGAAAISPAFAIAPFNDCPTEAILFQGNPSTVYAVDLSTGNYSIKQTDTGAGGTINAVGFNETDRYIYGWNKNSSTVTRINQAFKVENLTVLSGLPNKNFFVGDVFNNHYYVYLKGSGMFKIDLSAADDSLIATEIMPAGSATLQLTDFAFYPETGDLFAVENTNNNLYRFSFDGAGNASFSLVGSTGLSGTTTFGAQYFDKSGFMYISNNNDGKIYRLDLRDLGDLNPTAEFFAQGPSSSQNDGARCASAPVIASNTDFGDAPDSYKTSLTENGPRHFIGPNFILGSIVDTEGEALVSPSSDDNDGSDDEDGITFNSVLKQGSDALIQVTVGGGANGYVSAWFDWNQNGQFDEGSEQAIVDEWLAPGSHSIKFRVPETATAGTTWARFRIGRDTGLKSFGGVTDGEVEDYSITIEEQLLTHSYYPGEGEWATLAYEDNWPNKGDFDFNDVVLYYRVDTVSNSDGNIVRYDISGKLQAYGASFSNGFAVQLDEIPRSAVDEALTKLVISNKTQHSANVLEVGQTDAVAIISSNLKEAIPAPTCSGSSGTYYRVWRGCNDDAADQFTFEVSIPFTTPLASGPEMPLNPFIFAPEGRYHGSSFSEEFPGRDLEIHLKGDCLTSLASESFFSTQEDTSVYNAANCPGPNCDSYRTSNGTPWGLVIEDDWMHPSERTNILTAYPELEGYATSGGSSNQNWFIRSKAIEAKLFE</sequence>
<dbReference type="InterPro" id="IPR045474">
    <property type="entry name" value="GEVED"/>
</dbReference>
<protein>
    <submittedName>
        <fullName evidence="5">LruC domain-containing protein</fullName>
    </submittedName>
</protein>
<dbReference type="InterPro" id="IPR031025">
    <property type="entry name" value="LruC_dom"/>
</dbReference>
<evidence type="ECO:0000259" key="3">
    <source>
        <dbReference type="Pfam" id="PF20009"/>
    </source>
</evidence>
<dbReference type="STRING" id="680026.AB733_02065"/>